<reference evidence="2 3" key="2">
    <citation type="journal article" date="2013" name="Plant Cell Physiol.">
        <title>Rice Annotation Project Database (RAP-DB): an integrative and interactive database for rice genomics.</title>
        <authorList>
            <person name="Sakai H."/>
            <person name="Lee S.S."/>
            <person name="Tanaka T."/>
            <person name="Numa H."/>
            <person name="Kim J."/>
            <person name="Kawahara Y."/>
            <person name="Wakimoto H."/>
            <person name="Yang C.C."/>
            <person name="Iwamoto M."/>
            <person name="Abe T."/>
            <person name="Yamada Y."/>
            <person name="Muto A."/>
            <person name="Inokuchi H."/>
            <person name="Ikemura T."/>
            <person name="Matsumoto T."/>
            <person name="Sasaki T."/>
            <person name="Itoh T."/>
        </authorList>
    </citation>
    <scope>NUCLEOTIDE SEQUENCE [LARGE SCALE GENOMIC DNA]</scope>
    <source>
        <strain evidence="3">cv. Nipponbare</strain>
    </source>
</reference>
<feature type="region of interest" description="Disordered" evidence="1">
    <location>
        <begin position="1"/>
        <end position="31"/>
    </location>
</feature>
<feature type="compositionally biased region" description="Polar residues" evidence="1">
    <location>
        <begin position="1"/>
        <end position="10"/>
    </location>
</feature>
<dbReference type="EMBL" id="AP014960">
    <property type="protein sequence ID" value="BAS90537.1"/>
    <property type="molecule type" value="Genomic_DNA"/>
</dbReference>
<proteinExistence type="predicted"/>
<evidence type="ECO:0000313" key="2">
    <source>
        <dbReference type="EMBL" id="BAS90537.1"/>
    </source>
</evidence>
<gene>
    <name evidence="2" type="ordered locus">Os04g0566750</name>
    <name evidence="2" type="ORF">OSNPB_040566750</name>
</gene>
<feature type="non-terminal residue" evidence="2">
    <location>
        <position position="155"/>
    </location>
</feature>
<dbReference type="Gramene" id="Os04t0566750-00">
    <property type="protein sequence ID" value="Os04t0566750-00"/>
    <property type="gene ID" value="Os04g0566750"/>
</dbReference>
<keyword evidence="3" id="KW-1185">Reference proteome</keyword>
<reference evidence="3" key="1">
    <citation type="journal article" date="2005" name="Nature">
        <title>The map-based sequence of the rice genome.</title>
        <authorList>
            <consortium name="International rice genome sequencing project (IRGSP)"/>
            <person name="Matsumoto T."/>
            <person name="Wu J."/>
            <person name="Kanamori H."/>
            <person name="Katayose Y."/>
            <person name="Fujisawa M."/>
            <person name="Namiki N."/>
            <person name="Mizuno H."/>
            <person name="Yamamoto K."/>
            <person name="Antonio B.A."/>
            <person name="Baba T."/>
            <person name="Sakata K."/>
            <person name="Nagamura Y."/>
            <person name="Aoki H."/>
            <person name="Arikawa K."/>
            <person name="Arita K."/>
            <person name="Bito T."/>
            <person name="Chiden Y."/>
            <person name="Fujitsuka N."/>
            <person name="Fukunaka R."/>
            <person name="Hamada M."/>
            <person name="Harada C."/>
            <person name="Hayashi A."/>
            <person name="Hijishita S."/>
            <person name="Honda M."/>
            <person name="Hosokawa S."/>
            <person name="Ichikawa Y."/>
            <person name="Idonuma A."/>
            <person name="Iijima M."/>
            <person name="Ikeda M."/>
            <person name="Ikeno M."/>
            <person name="Ito K."/>
            <person name="Ito S."/>
            <person name="Ito T."/>
            <person name="Ito Y."/>
            <person name="Ito Y."/>
            <person name="Iwabuchi A."/>
            <person name="Kamiya K."/>
            <person name="Karasawa W."/>
            <person name="Kurita K."/>
            <person name="Katagiri S."/>
            <person name="Kikuta A."/>
            <person name="Kobayashi H."/>
            <person name="Kobayashi N."/>
            <person name="Machita K."/>
            <person name="Maehara T."/>
            <person name="Masukawa M."/>
            <person name="Mizubayashi T."/>
            <person name="Mukai Y."/>
            <person name="Nagasaki H."/>
            <person name="Nagata Y."/>
            <person name="Naito S."/>
            <person name="Nakashima M."/>
            <person name="Nakama Y."/>
            <person name="Nakamichi Y."/>
            <person name="Nakamura M."/>
            <person name="Meguro A."/>
            <person name="Negishi M."/>
            <person name="Ohta I."/>
            <person name="Ohta T."/>
            <person name="Okamoto M."/>
            <person name="Ono N."/>
            <person name="Saji S."/>
            <person name="Sakaguchi M."/>
            <person name="Sakai K."/>
            <person name="Shibata M."/>
            <person name="Shimokawa T."/>
            <person name="Song J."/>
            <person name="Takazaki Y."/>
            <person name="Terasawa K."/>
            <person name="Tsugane M."/>
            <person name="Tsuji K."/>
            <person name="Ueda S."/>
            <person name="Waki K."/>
            <person name="Yamagata H."/>
            <person name="Yamamoto M."/>
            <person name="Yamamoto S."/>
            <person name="Yamane H."/>
            <person name="Yoshiki S."/>
            <person name="Yoshihara R."/>
            <person name="Yukawa K."/>
            <person name="Zhong H."/>
            <person name="Yano M."/>
            <person name="Yuan Q."/>
            <person name="Ouyang S."/>
            <person name="Liu J."/>
            <person name="Jones K.M."/>
            <person name="Gansberger K."/>
            <person name="Moffat K."/>
            <person name="Hill J."/>
            <person name="Bera J."/>
            <person name="Fadrosh D."/>
            <person name="Jin S."/>
            <person name="Johri S."/>
            <person name="Kim M."/>
            <person name="Overton L."/>
            <person name="Reardon M."/>
            <person name="Tsitrin T."/>
            <person name="Vuong H."/>
            <person name="Weaver B."/>
            <person name="Ciecko A."/>
            <person name="Tallon L."/>
            <person name="Jackson J."/>
            <person name="Pai G."/>
            <person name="Aken S.V."/>
            <person name="Utterback T."/>
            <person name="Reidmuller S."/>
            <person name="Feldblyum T."/>
            <person name="Hsiao J."/>
            <person name="Zismann V."/>
            <person name="Iobst S."/>
            <person name="de Vazeille A.R."/>
            <person name="Buell C.R."/>
            <person name="Ying K."/>
            <person name="Li Y."/>
            <person name="Lu T."/>
            <person name="Huang Y."/>
            <person name="Zhao Q."/>
            <person name="Feng Q."/>
            <person name="Zhang L."/>
            <person name="Zhu J."/>
            <person name="Weng Q."/>
            <person name="Mu J."/>
            <person name="Lu Y."/>
            <person name="Fan D."/>
            <person name="Liu Y."/>
            <person name="Guan J."/>
            <person name="Zhang Y."/>
            <person name="Yu S."/>
            <person name="Liu X."/>
            <person name="Zhang Y."/>
            <person name="Hong G."/>
            <person name="Han B."/>
            <person name="Choisne N."/>
            <person name="Demange N."/>
            <person name="Orjeda G."/>
            <person name="Samain S."/>
            <person name="Cattolico L."/>
            <person name="Pelletier E."/>
            <person name="Couloux A."/>
            <person name="Segurens B."/>
            <person name="Wincker P."/>
            <person name="D'Hont A."/>
            <person name="Scarpelli C."/>
            <person name="Weissenbach J."/>
            <person name="Salanoubat M."/>
            <person name="Quetier F."/>
            <person name="Yu Y."/>
            <person name="Kim H.R."/>
            <person name="Rambo T."/>
            <person name="Currie J."/>
            <person name="Collura K."/>
            <person name="Luo M."/>
            <person name="Yang T."/>
            <person name="Ammiraju J.S.S."/>
            <person name="Engler F."/>
            <person name="Soderlund C."/>
            <person name="Wing R.A."/>
            <person name="Palmer L.E."/>
            <person name="de la Bastide M."/>
            <person name="Spiegel L."/>
            <person name="Nascimento L."/>
            <person name="Zutavern T."/>
            <person name="O'Shaughnessy A."/>
            <person name="Dike S."/>
            <person name="Dedhia N."/>
            <person name="Preston R."/>
            <person name="Balija V."/>
            <person name="McCombie W.R."/>
            <person name="Chow T."/>
            <person name="Chen H."/>
            <person name="Chung M."/>
            <person name="Chen C."/>
            <person name="Shaw J."/>
            <person name="Wu H."/>
            <person name="Hsiao K."/>
            <person name="Chao Y."/>
            <person name="Chu M."/>
            <person name="Cheng C."/>
            <person name="Hour A."/>
            <person name="Lee P."/>
            <person name="Lin S."/>
            <person name="Lin Y."/>
            <person name="Liou J."/>
            <person name="Liu S."/>
            <person name="Hsing Y."/>
            <person name="Raghuvanshi S."/>
            <person name="Mohanty A."/>
            <person name="Bharti A.K."/>
            <person name="Gaur A."/>
            <person name="Gupta V."/>
            <person name="Kumar D."/>
            <person name="Ravi V."/>
            <person name="Vij S."/>
            <person name="Kapur A."/>
            <person name="Khurana P."/>
            <person name="Khurana P."/>
            <person name="Khurana J.P."/>
            <person name="Tyagi A.K."/>
            <person name="Gaikwad K."/>
            <person name="Singh A."/>
            <person name="Dalal V."/>
            <person name="Srivastava S."/>
            <person name="Dixit A."/>
            <person name="Pal A.K."/>
            <person name="Ghazi I.A."/>
            <person name="Yadav M."/>
            <person name="Pandit A."/>
            <person name="Bhargava A."/>
            <person name="Sureshbabu K."/>
            <person name="Batra K."/>
            <person name="Sharma T.R."/>
            <person name="Mohapatra T."/>
            <person name="Singh N.K."/>
            <person name="Messing J."/>
            <person name="Nelson A.B."/>
            <person name="Fuks G."/>
            <person name="Kavchok S."/>
            <person name="Keizer G."/>
            <person name="Linton E."/>
            <person name="Llaca V."/>
            <person name="Song R."/>
            <person name="Tanyolac B."/>
            <person name="Young S."/>
            <person name="Ho-Il K."/>
            <person name="Hahn J.H."/>
            <person name="Sangsakoo G."/>
            <person name="Vanavichit A."/>
            <person name="de Mattos Luiz.A.T."/>
            <person name="Zimmer P.D."/>
            <person name="Malone G."/>
            <person name="Dellagostin O."/>
            <person name="de Oliveira A.C."/>
            <person name="Bevan M."/>
            <person name="Bancroft I."/>
            <person name="Minx P."/>
            <person name="Cordum H."/>
            <person name="Wilson R."/>
            <person name="Cheng Z."/>
            <person name="Jin W."/>
            <person name="Jiang J."/>
            <person name="Leong S.A."/>
            <person name="Iwama H."/>
            <person name="Gojobori T."/>
            <person name="Itoh T."/>
            <person name="Niimura Y."/>
            <person name="Fujii Y."/>
            <person name="Habara T."/>
            <person name="Sakai H."/>
            <person name="Sato Y."/>
            <person name="Wilson G."/>
            <person name="Kumar K."/>
            <person name="McCouch S."/>
            <person name="Juretic N."/>
            <person name="Hoen D."/>
            <person name="Wright S."/>
            <person name="Bruskiewich R."/>
            <person name="Bureau T."/>
            <person name="Miyao A."/>
            <person name="Hirochika H."/>
            <person name="Nishikawa T."/>
            <person name="Kadowaki K."/>
            <person name="Sugiura M."/>
            <person name="Burr B."/>
            <person name="Sasaki T."/>
        </authorList>
    </citation>
    <scope>NUCLEOTIDE SEQUENCE [LARGE SCALE GENOMIC DNA]</scope>
    <source>
        <strain evidence="3">cv. Nipponbare</strain>
    </source>
</reference>
<dbReference type="Proteomes" id="UP000059680">
    <property type="component" value="Chromosome 4"/>
</dbReference>
<reference evidence="2 3" key="3">
    <citation type="journal article" date="2013" name="Rice">
        <title>Improvement of the Oryza sativa Nipponbare reference genome using next generation sequence and optical map data.</title>
        <authorList>
            <person name="Kawahara Y."/>
            <person name="de la Bastide M."/>
            <person name="Hamilton J.P."/>
            <person name="Kanamori H."/>
            <person name="McCombie W.R."/>
            <person name="Ouyang S."/>
            <person name="Schwartz D.C."/>
            <person name="Tanaka T."/>
            <person name="Wu J."/>
            <person name="Zhou S."/>
            <person name="Childs K.L."/>
            <person name="Davidson R.M."/>
            <person name="Lin H."/>
            <person name="Quesada-Ocampo L."/>
            <person name="Vaillancourt B."/>
            <person name="Sakai H."/>
            <person name="Lee S.S."/>
            <person name="Kim J."/>
            <person name="Numa H."/>
            <person name="Itoh T."/>
            <person name="Buell C.R."/>
            <person name="Matsumoto T."/>
        </authorList>
    </citation>
    <scope>NUCLEOTIDE SEQUENCE [LARGE SCALE GENOMIC DNA]</scope>
    <source>
        <strain evidence="3">cv. Nipponbare</strain>
    </source>
</reference>
<organism evidence="2 3">
    <name type="scientific">Oryza sativa subsp. japonica</name>
    <name type="common">Rice</name>
    <dbReference type="NCBI Taxonomy" id="39947"/>
    <lineage>
        <taxon>Eukaryota</taxon>
        <taxon>Viridiplantae</taxon>
        <taxon>Streptophyta</taxon>
        <taxon>Embryophyta</taxon>
        <taxon>Tracheophyta</taxon>
        <taxon>Spermatophyta</taxon>
        <taxon>Magnoliopsida</taxon>
        <taxon>Liliopsida</taxon>
        <taxon>Poales</taxon>
        <taxon>Poaceae</taxon>
        <taxon>BOP clade</taxon>
        <taxon>Oryzoideae</taxon>
        <taxon>Oryzeae</taxon>
        <taxon>Oryzinae</taxon>
        <taxon>Oryza</taxon>
        <taxon>Oryza sativa</taxon>
    </lineage>
</organism>
<dbReference type="InParanoid" id="A0A0N7KJI8"/>
<protein>
    <submittedName>
        <fullName evidence="2">Os04g0566750 protein</fullName>
    </submittedName>
</protein>
<name>A0A0N7KJI8_ORYSJ</name>
<evidence type="ECO:0000256" key="1">
    <source>
        <dbReference type="SAM" id="MobiDB-lite"/>
    </source>
</evidence>
<feature type="non-terminal residue" evidence="2">
    <location>
        <position position="1"/>
    </location>
</feature>
<dbReference type="AlphaFoldDB" id="A0A0N7KJI8"/>
<dbReference type="PaxDb" id="39947-A0A0N7KJI8"/>
<evidence type="ECO:0000313" key="3">
    <source>
        <dbReference type="Proteomes" id="UP000059680"/>
    </source>
</evidence>
<feature type="compositionally biased region" description="Polar residues" evidence="1">
    <location>
        <begin position="19"/>
        <end position="30"/>
    </location>
</feature>
<sequence length="155" mass="16848">AATVLAQPSASRRPPTVLSIPTKSSATTPSRLPYARPREPHWLRTRLPPQLHRLAALRLLRRALQPRGRPRRPADEVAAAGVEREVLATGAAAAERLLVEQELRRGRQVVELAERDGEALRLVRLVRAPGRPAIAVGGLVGGSHGGERWVGLGFR</sequence>
<accession>A0A0N7KJI8</accession>